<gene>
    <name evidence="2" type="ORF">KSP40_PGU005013</name>
</gene>
<accession>A0ABR2LK03</accession>
<reference evidence="2 3" key="1">
    <citation type="journal article" date="2022" name="Nat. Plants">
        <title>Genomes of leafy and leafless Platanthera orchids illuminate the evolution of mycoheterotrophy.</title>
        <authorList>
            <person name="Li M.H."/>
            <person name="Liu K.W."/>
            <person name="Li Z."/>
            <person name="Lu H.C."/>
            <person name="Ye Q.L."/>
            <person name="Zhang D."/>
            <person name="Wang J.Y."/>
            <person name="Li Y.F."/>
            <person name="Zhong Z.M."/>
            <person name="Liu X."/>
            <person name="Yu X."/>
            <person name="Liu D.K."/>
            <person name="Tu X.D."/>
            <person name="Liu B."/>
            <person name="Hao Y."/>
            <person name="Liao X.Y."/>
            <person name="Jiang Y.T."/>
            <person name="Sun W.H."/>
            <person name="Chen J."/>
            <person name="Chen Y.Q."/>
            <person name="Ai Y."/>
            <person name="Zhai J.W."/>
            <person name="Wu S.S."/>
            <person name="Zhou Z."/>
            <person name="Hsiao Y.Y."/>
            <person name="Wu W.L."/>
            <person name="Chen Y.Y."/>
            <person name="Lin Y.F."/>
            <person name="Hsu J.L."/>
            <person name="Li C.Y."/>
            <person name="Wang Z.W."/>
            <person name="Zhao X."/>
            <person name="Zhong W.Y."/>
            <person name="Ma X.K."/>
            <person name="Ma L."/>
            <person name="Huang J."/>
            <person name="Chen G.Z."/>
            <person name="Huang M.Z."/>
            <person name="Huang L."/>
            <person name="Peng D.H."/>
            <person name="Luo Y.B."/>
            <person name="Zou S.Q."/>
            <person name="Chen S.P."/>
            <person name="Lan S."/>
            <person name="Tsai W.C."/>
            <person name="Van de Peer Y."/>
            <person name="Liu Z.J."/>
        </authorList>
    </citation>
    <scope>NUCLEOTIDE SEQUENCE [LARGE SCALE GENOMIC DNA]</scope>
    <source>
        <strain evidence="2">Lor288</strain>
    </source>
</reference>
<dbReference type="InterPro" id="IPR052800">
    <property type="entry name" value="DNA_Repair_Helicase_ZGRF1"/>
</dbReference>
<name>A0ABR2LK03_9ASPA</name>
<sequence>MKTVQTNGALAFASEGCVQEIRVEGPLSDVGMCYNDEIKRAKRRSSGCSVFGCGLLGLRGRRRTSRVRQRRVNVTREEKKRLQGVRVWGIMAAGMSSDVEGATAVRDSVQSGEEGAAWSSGLAGYCSGFFVPTLWNKKEAVLNETLIRFFVAKLVSSQKMATHRWIVTYTKHMKQKRKVYQDGVLELCSSTGTPQVILYDEHEKLIDRRFLKKDEIIKSGGTLSFETHIVEIGDPDGSKIPSAESNVKPCIQPESQKEKCQKDAQMGSVQPCPDSSLIFGLGKTEIDWANRVNCFRLCFLKSNPSSAVFLIVLSAALLFSREVQSIECCIEISNHSSLARKVLLMILISIRWWNLNFWIQEWRFLQFLQCSISEFASVS</sequence>
<evidence type="ECO:0000313" key="3">
    <source>
        <dbReference type="Proteomes" id="UP001412067"/>
    </source>
</evidence>
<organism evidence="2 3">
    <name type="scientific">Platanthera guangdongensis</name>
    <dbReference type="NCBI Taxonomy" id="2320717"/>
    <lineage>
        <taxon>Eukaryota</taxon>
        <taxon>Viridiplantae</taxon>
        <taxon>Streptophyta</taxon>
        <taxon>Embryophyta</taxon>
        <taxon>Tracheophyta</taxon>
        <taxon>Spermatophyta</taxon>
        <taxon>Magnoliopsida</taxon>
        <taxon>Liliopsida</taxon>
        <taxon>Asparagales</taxon>
        <taxon>Orchidaceae</taxon>
        <taxon>Orchidoideae</taxon>
        <taxon>Orchideae</taxon>
        <taxon>Orchidinae</taxon>
        <taxon>Platanthera</taxon>
    </lineage>
</organism>
<keyword evidence="3" id="KW-1185">Reference proteome</keyword>
<proteinExistence type="predicted"/>
<dbReference type="PANTHER" id="PTHR28535:SF1">
    <property type="entry name" value="PROTEIN ZGRF1"/>
    <property type="match status" value="1"/>
</dbReference>
<comment type="caution">
    <text evidence="2">The sequence shown here is derived from an EMBL/GenBank/DDBJ whole genome shotgun (WGS) entry which is preliminary data.</text>
</comment>
<dbReference type="EMBL" id="JBBWWR010000018">
    <property type="protein sequence ID" value="KAK8943407.1"/>
    <property type="molecule type" value="Genomic_DNA"/>
</dbReference>
<dbReference type="PANTHER" id="PTHR28535">
    <property type="entry name" value="ZINC FINGER GRF-TYPE CONTAINING 1"/>
    <property type="match status" value="1"/>
</dbReference>
<dbReference type="Proteomes" id="UP001412067">
    <property type="component" value="Unassembled WGS sequence"/>
</dbReference>
<dbReference type="InterPro" id="IPR018838">
    <property type="entry name" value="ZGRF1-like_N"/>
</dbReference>
<evidence type="ECO:0000259" key="1">
    <source>
        <dbReference type="Pfam" id="PF10382"/>
    </source>
</evidence>
<feature type="domain" description="5'-3' DNA helicase ZGRF1-like N-terminal" evidence="1">
    <location>
        <begin position="163"/>
        <end position="236"/>
    </location>
</feature>
<protein>
    <recommendedName>
        <fullName evidence="1">5'-3' DNA helicase ZGRF1-like N-terminal domain-containing protein</fullName>
    </recommendedName>
</protein>
<evidence type="ECO:0000313" key="2">
    <source>
        <dbReference type="EMBL" id="KAK8943407.1"/>
    </source>
</evidence>
<dbReference type="Pfam" id="PF10382">
    <property type="entry name" value="ZGRF1-like_N"/>
    <property type="match status" value="1"/>
</dbReference>